<protein>
    <submittedName>
        <fullName evidence="1">Uncharacterized protein</fullName>
    </submittedName>
</protein>
<comment type="caution">
    <text evidence="1">The sequence shown here is derived from an EMBL/GenBank/DDBJ whole genome shotgun (WGS) entry which is preliminary data.</text>
</comment>
<name>M6ZM49_LEPIR</name>
<organism evidence="1 2">
    <name type="scientific">Leptospira interrogans serovar Pyrogenes str. 200701872</name>
    <dbReference type="NCBI Taxonomy" id="1193029"/>
    <lineage>
        <taxon>Bacteria</taxon>
        <taxon>Pseudomonadati</taxon>
        <taxon>Spirochaetota</taxon>
        <taxon>Spirochaetia</taxon>
        <taxon>Leptospirales</taxon>
        <taxon>Leptospiraceae</taxon>
        <taxon>Leptospira</taxon>
    </lineage>
</organism>
<dbReference type="Proteomes" id="UP000012117">
    <property type="component" value="Unassembled WGS sequence"/>
</dbReference>
<evidence type="ECO:0000313" key="2">
    <source>
        <dbReference type="Proteomes" id="UP000012117"/>
    </source>
</evidence>
<evidence type="ECO:0000313" key="1">
    <source>
        <dbReference type="EMBL" id="EMP05267.1"/>
    </source>
</evidence>
<dbReference type="AlphaFoldDB" id="M6ZM49"/>
<sequence length="77" mass="8975">MKEIHQFSAGFNPGDAISNQMLEIRNHLKNFEYKGDIFSENIGASKLTFVKNIKPTTNLRKIFYFIIIRFILTCSIF</sequence>
<dbReference type="EMBL" id="AKWN02000449">
    <property type="protein sequence ID" value="EMP05267.1"/>
    <property type="molecule type" value="Genomic_DNA"/>
</dbReference>
<reference evidence="1 2" key="1">
    <citation type="submission" date="2013-01" db="EMBL/GenBank/DDBJ databases">
        <authorList>
            <person name="Harkins D.M."/>
            <person name="Durkin A.S."/>
            <person name="Brinkac L.M."/>
            <person name="Haft D.H."/>
            <person name="Selengut J.D."/>
            <person name="Sanka R."/>
            <person name="DePew J."/>
            <person name="Purushe J."/>
            <person name="Picardeau M."/>
            <person name="Werts C."/>
            <person name="Goarant C."/>
            <person name="Vinetz J.M."/>
            <person name="Sutton G.G."/>
            <person name="Nierman W.C."/>
            <person name="Fouts D.E."/>
        </authorList>
    </citation>
    <scope>NUCLEOTIDE SEQUENCE [LARGE SCALE GENOMIC DNA]</scope>
    <source>
        <strain evidence="1 2">200701872</strain>
    </source>
</reference>
<dbReference type="BioCyc" id="LINT1193029:G11R4-2363-MONOMER"/>
<accession>M6ZM49</accession>
<proteinExistence type="predicted"/>
<gene>
    <name evidence="1" type="ORF">LEP1GSC124_3065</name>
</gene>